<feature type="non-terminal residue" evidence="6">
    <location>
        <position position="1"/>
    </location>
</feature>
<dbReference type="InterPro" id="IPR006207">
    <property type="entry name" value="Cys_knot_C"/>
</dbReference>
<comment type="subcellular location">
    <subcellularLocation>
        <location evidence="1">Secreted</location>
    </subcellularLocation>
</comment>
<evidence type="ECO:0000313" key="6">
    <source>
        <dbReference type="EMBL" id="KAH0620988.1"/>
    </source>
</evidence>
<keyword evidence="3" id="KW-1015">Disulfide bond</keyword>
<gene>
    <name evidence="6" type="ORF">JD844_021944</name>
</gene>
<dbReference type="InterPro" id="IPR006208">
    <property type="entry name" value="Glyco_hormone_CN"/>
</dbReference>
<dbReference type="SMART" id="SM00041">
    <property type="entry name" value="CT"/>
    <property type="match status" value="1"/>
</dbReference>
<organism evidence="6 7">
    <name type="scientific">Phrynosoma platyrhinos</name>
    <name type="common">Desert horned lizard</name>
    <dbReference type="NCBI Taxonomy" id="52577"/>
    <lineage>
        <taxon>Eukaryota</taxon>
        <taxon>Metazoa</taxon>
        <taxon>Chordata</taxon>
        <taxon>Craniata</taxon>
        <taxon>Vertebrata</taxon>
        <taxon>Euteleostomi</taxon>
        <taxon>Lepidosauria</taxon>
        <taxon>Squamata</taxon>
        <taxon>Bifurcata</taxon>
        <taxon>Unidentata</taxon>
        <taxon>Episquamata</taxon>
        <taxon>Toxicofera</taxon>
        <taxon>Iguania</taxon>
        <taxon>Phrynosomatidae</taxon>
        <taxon>Phrynosomatinae</taxon>
        <taxon>Phrynosoma</taxon>
    </lineage>
</organism>
<evidence type="ECO:0000313" key="7">
    <source>
        <dbReference type="Proteomes" id="UP000826234"/>
    </source>
</evidence>
<dbReference type="PROSITE" id="PS01225">
    <property type="entry name" value="CTCK_2"/>
    <property type="match status" value="1"/>
</dbReference>
<name>A0ABQ7SUH2_PHRPL</name>
<dbReference type="EMBL" id="JAIPUX010003289">
    <property type="protein sequence ID" value="KAH0620988.1"/>
    <property type="molecule type" value="Genomic_DNA"/>
</dbReference>
<protein>
    <recommendedName>
        <fullName evidence="5">CTCK domain-containing protein</fullName>
    </recommendedName>
</protein>
<proteinExistence type="predicted"/>
<sequence length="92" mass="10473">PCHAIEYEEKVVYKGCAANVTLRRCAGLCPSYTKPNLSTMTLDKECGCCVPQTYYNKEFKMPCQDPDDPEKPLFIEIIIFGDCICDYDRCTD</sequence>
<keyword evidence="7" id="KW-1185">Reference proteome</keyword>
<comment type="caution">
    <text evidence="4">Lacks conserved residue(s) required for the propagation of feature annotation.</text>
</comment>
<dbReference type="InterPro" id="IPR029034">
    <property type="entry name" value="Cystine-knot_cytokine"/>
</dbReference>
<dbReference type="Pfam" id="PF00007">
    <property type="entry name" value="Cys_knot"/>
    <property type="match status" value="1"/>
</dbReference>
<evidence type="ECO:0000256" key="1">
    <source>
        <dbReference type="ARBA" id="ARBA00004613"/>
    </source>
</evidence>
<evidence type="ECO:0000256" key="2">
    <source>
        <dbReference type="ARBA" id="ARBA00022525"/>
    </source>
</evidence>
<comment type="caution">
    <text evidence="6">The sequence shown here is derived from an EMBL/GenBank/DDBJ whole genome shotgun (WGS) entry which is preliminary data.</text>
</comment>
<dbReference type="Proteomes" id="UP000826234">
    <property type="component" value="Unassembled WGS sequence"/>
</dbReference>
<keyword evidence="2" id="KW-0964">Secreted</keyword>
<evidence type="ECO:0000256" key="4">
    <source>
        <dbReference type="PROSITE-ProRule" id="PRU00039"/>
    </source>
</evidence>
<accession>A0ABQ7SUH2</accession>
<reference evidence="6 7" key="1">
    <citation type="journal article" date="2022" name="Gigascience">
        <title>A chromosome-level genome assembly and annotation of the desert horned lizard, Phrynosoma platyrhinos, provides insight into chromosomal rearrangements among reptiles.</title>
        <authorList>
            <person name="Koochekian N."/>
            <person name="Ascanio A."/>
            <person name="Farleigh K."/>
            <person name="Card D.C."/>
            <person name="Schield D.R."/>
            <person name="Castoe T.A."/>
            <person name="Jezkova T."/>
        </authorList>
    </citation>
    <scope>NUCLEOTIDE SEQUENCE [LARGE SCALE GENOMIC DNA]</scope>
    <source>
        <strain evidence="6">NK-2021</strain>
    </source>
</reference>
<evidence type="ECO:0000259" key="5">
    <source>
        <dbReference type="PROSITE" id="PS01225"/>
    </source>
</evidence>
<evidence type="ECO:0000256" key="3">
    <source>
        <dbReference type="ARBA" id="ARBA00023157"/>
    </source>
</evidence>
<dbReference type="Gene3D" id="2.10.90.10">
    <property type="entry name" value="Cystine-knot cytokines"/>
    <property type="match status" value="1"/>
</dbReference>
<feature type="domain" description="CTCK" evidence="5">
    <location>
        <begin position="2"/>
        <end position="91"/>
    </location>
</feature>